<evidence type="ECO:0000313" key="3">
    <source>
        <dbReference type="Proteomes" id="UP000309038"/>
    </source>
</evidence>
<reference evidence="2 3" key="1">
    <citation type="submission" date="2019-02" db="EMBL/GenBank/DDBJ databases">
        <title>Genome sequencing of the rare red list fungi Phlebia centrifuga.</title>
        <authorList>
            <person name="Buettner E."/>
            <person name="Kellner H."/>
        </authorList>
    </citation>
    <scope>NUCLEOTIDE SEQUENCE [LARGE SCALE GENOMIC DNA]</scope>
    <source>
        <strain evidence="2 3">DSM 108282</strain>
    </source>
</reference>
<dbReference type="AlphaFoldDB" id="A0A4S4KCZ2"/>
<name>A0A4S4KCZ2_9APHY</name>
<feature type="compositionally biased region" description="Polar residues" evidence="1">
    <location>
        <begin position="51"/>
        <end position="68"/>
    </location>
</feature>
<keyword evidence="3" id="KW-1185">Reference proteome</keyword>
<comment type="caution">
    <text evidence="2">The sequence shown here is derived from an EMBL/GenBank/DDBJ whole genome shotgun (WGS) entry which is preliminary data.</text>
</comment>
<evidence type="ECO:0000256" key="1">
    <source>
        <dbReference type="SAM" id="MobiDB-lite"/>
    </source>
</evidence>
<protein>
    <submittedName>
        <fullName evidence="2">Uncharacterized protein</fullName>
    </submittedName>
</protein>
<organism evidence="2 3">
    <name type="scientific">Hermanssonia centrifuga</name>
    <dbReference type="NCBI Taxonomy" id="98765"/>
    <lineage>
        <taxon>Eukaryota</taxon>
        <taxon>Fungi</taxon>
        <taxon>Dikarya</taxon>
        <taxon>Basidiomycota</taxon>
        <taxon>Agaricomycotina</taxon>
        <taxon>Agaricomycetes</taxon>
        <taxon>Polyporales</taxon>
        <taxon>Meruliaceae</taxon>
        <taxon>Hermanssonia</taxon>
    </lineage>
</organism>
<dbReference type="Proteomes" id="UP000309038">
    <property type="component" value="Unassembled WGS sequence"/>
</dbReference>
<evidence type="ECO:0000313" key="2">
    <source>
        <dbReference type="EMBL" id="THG94189.1"/>
    </source>
</evidence>
<dbReference type="EMBL" id="SGPJ01000485">
    <property type="protein sequence ID" value="THG94189.1"/>
    <property type="molecule type" value="Genomic_DNA"/>
</dbReference>
<accession>A0A4S4KCZ2</accession>
<proteinExistence type="predicted"/>
<gene>
    <name evidence="2" type="ORF">EW026_g7231</name>
</gene>
<feature type="region of interest" description="Disordered" evidence="1">
    <location>
        <begin position="46"/>
        <end position="130"/>
    </location>
</feature>
<sequence length="174" mass="18244">MAVPSVLDIAVALPEVETDITAPTEATATITTASTDDSEDIEIPTAAAGNGLQTLPATLSEGQTTAPPTSGAALPSEASEGQTTPPTSGAALLSEVSEGQTISPIPGPVQHATKWKSQVFQPGPKRTARRNVCGRAWKQDHPNGTTAEFTKHWQNMTKSEKKVYENELKNLAKA</sequence>